<dbReference type="PRINTS" id="PR01955">
    <property type="entry name" value="LANCFRANKIA"/>
</dbReference>
<dbReference type="EMBL" id="FZNO01000003">
    <property type="protein sequence ID" value="SNR34600.1"/>
    <property type="molecule type" value="Genomic_DNA"/>
</dbReference>
<dbReference type="Pfam" id="PF05147">
    <property type="entry name" value="LANC_like"/>
    <property type="match status" value="1"/>
</dbReference>
<proteinExistence type="predicted"/>
<dbReference type="InterPro" id="IPR033889">
    <property type="entry name" value="LanC"/>
</dbReference>
<dbReference type="PRINTS" id="PR01950">
    <property type="entry name" value="LANCSUPER"/>
</dbReference>
<dbReference type="GO" id="GO:0031179">
    <property type="term" value="P:peptide modification"/>
    <property type="evidence" value="ECO:0007669"/>
    <property type="project" value="InterPro"/>
</dbReference>
<dbReference type="GO" id="GO:0046872">
    <property type="term" value="F:metal ion binding"/>
    <property type="evidence" value="ECO:0007669"/>
    <property type="project" value="UniProtKB-KW"/>
</dbReference>
<protein>
    <submittedName>
        <fullName evidence="2">Lanthionine synthetase C-like protein</fullName>
    </submittedName>
</protein>
<keyword evidence="3" id="KW-1185">Reference proteome</keyword>
<keyword evidence="1" id="KW-0862">Zinc</keyword>
<keyword evidence="1" id="KW-0479">Metal-binding</keyword>
<reference evidence="2 3" key="1">
    <citation type="submission" date="2017-06" db="EMBL/GenBank/DDBJ databases">
        <authorList>
            <person name="Kim H.J."/>
            <person name="Triplett B.A."/>
        </authorList>
    </citation>
    <scope>NUCLEOTIDE SEQUENCE [LARGE SCALE GENOMIC DNA]</scope>
    <source>
        <strain evidence="2 3">DSM 44272</strain>
    </source>
</reference>
<evidence type="ECO:0000313" key="2">
    <source>
        <dbReference type="EMBL" id="SNR34600.1"/>
    </source>
</evidence>
<feature type="binding site" evidence="1">
    <location>
        <position position="283"/>
    </location>
    <ligand>
        <name>Zn(2+)</name>
        <dbReference type="ChEBI" id="CHEBI:29105"/>
    </ligand>
</feature>
<organism evidence="2 3">
    <name type="scientific">Blastococcus mobilis</name>
    <dbReference type="NCBI Taxonomy" id="1938746"/>
    <lineage>
        <taxon>Bacteria</taxon>
        <taxon>Bacillati</taxon>
        <taxon>Actinomycetota</taxon>
        <taxon>Actinomycetes</taxon>
        <taxon>Geodermatophilales</taxon>
        <taxon>Geodermatophilaceae</taxon>
        <taxon>Blastococcus</taxon>
    </lineage>
</organism>
<dbReference type="Gene3D" id="1.50.10.20">
    <property type="match status" value="1"/>
</dbReference>
<dbReference type="InterPro" id="IPR007822">
    <property type="entry name" value="LANC-like"/>
</dbReference>
<evidence type="ECO:0000256" key="1">
    <source>
        <dbReference type="PIRSR" id="PIRSR607822-1"/>
    </source>
</evidence>
<evidence type="ECO:0000313" key="3">
    <source>
        <dbReference type="Proteomes" id="UP000198403"/>
    </source>
</evidence>
<feature type="binding site" evidence="1">
    <location>
        <position position="332"/>
    </location>
    <ligand>
        <name>Zn(2+)</name>
        <dbReference type="ChEBI" id="CHEBI:29105"/>
    </ligand>
</feature>
<dbReference type="SMART" id="SM01260">
    <property type="entry name" value="LANC_like"/>
    <property type="match status" value="1"/>
</dbReference>
<dbReference type="Proteomes" id="UP000198403">
    <property type="component" value="Unassembled WGS sequence"/>
</dbReference>
<dbReference type="SUPFAM" id="SSF158745">
    <property type="entry name" value="LanC-like"/>
    <property type="match status" value="1"/>
</dbReference>
<sequence length="435" mass="45658">MPPPVVGPASGWRPLLSGSTRLRALRTVDAIAESIAPLAPGERDPSLAGGQAGLAVLYAWLAEAGRTPQARDLAWQCLDRAIEGMATDALGSSFWEGFPGIAWAAELVDRLLGDDAEDGAVTVENEVVDDAVVHLLSQPREWPAPHDLVVGATGLGVYALERCPRPSAAECLYLVVDLLEDSAQQDEHGIYWWTRPAGIRQLEDREEYPSGRADLGMAHGVPGAIALLGALCSAGVAPARVRPLLEGAVRWLLAQAVVTESGPTFPIWVAPGLDPVPARCAWCYGDPGVAAALWTAGHGAGEPAWVAEAVALACRAAERPPAETGVDSACFCHGSAGLGHLYNRLYQATGEPRLGRAAVHWLERTLEWCDSARDDGPQWAAGSAGPGRGPWSGLELTRGAVGIALALLAAATPVAPCWDRMFLLSAPHVSGAHGR</sequence>
<feature type="binding site" evidence="1">
    <location>
        <position position="333"/>
    </location>
    <ligand>
        <name>Zn(2+)</name>
        <dbReference type="ChEBI" id="CHEBI:29105"/>
    </ligand>
</feature>
<name>A0A238VJM7_9ACTN</name>
<gene>
    <name evidence="2" type="ORF">SAMN06272737_103287</name>
</gene>
<accession>A0A238VJM7</accession>
<dbReference type="AlphaFoldDB" id="A0A238VJM7"/>
<dbReference type="CDD" id="cd04793">
    <property type="entry name" value="LanC"/>
    <property type="match status" value="1"/>
</dbReference>
<dbReference type="RefSeq" id="WP_176445412.1">
    <property type="nucleotide sequence ID" value="NZ_FZNO01000003.1"/>
</dbReference>